<dbReference type="InterPro" id="IPR008274">
    <property type="entry name" value="AldOxase/xan_DH_MoCoBD1"/>
</dbReference>
<protein>
    <submittedName>
        <fullName evidence="4">Xanthine dehydrogenase family protein molybdopterin-binding subunit</fullName>
    </submittedName>
</protein>
<dbReference type="Pfam" id="PF20256">
    <property type="entry name" value="MoCoBD_2"/>
    <property type="match status" value="1"/>
</dbReference>
<keyword evidence="2" id="KW-0560">Oxidoreductase</keyword>
<dbReference type="GO" id="GO:0016491">
    <property type="term" value="F:oxidoreductase activity"/>
    <property type="evidence" value="ECO:0007669"/>
    <property type="project" value="UniProtKB-KW"/>
</dbReference>
<feature type="domain" description="Aldehyde oxidase/xanthine dehydrogenase a/b hammerhead" evidence="3">
    <location>
        <begin position="19"/>
        <end position="139"/>
    </location>
</feature>
<dbReference type="OrthoDB" id="9763985at2"/>
<evidence type="ECO:0000256" key="2">
    <source>
        <dbReference type="ARBA" id="ARBA00023002"/>
    </source>
</evidence>
<dbReference type="RefSeq" id="WP_127189610.1">
    <property type="nucleotide sequence ID" value="NZ_RZNJ01000006.1"/>
</dbReference>
<dbReference type="Gene3D" id="3.30.365.10">
    <property type="entry name" value="Aldehyde oxidase/xanthine dehydrogenase, molybdopterin binding domain"/>
    <property type="match status" value="4"/>
</dbReference>
<dbReference type="EMBL" id="RZNJ01000006">
    <property type="protein sequence ID" value="RUT28886.1"/>
    <property type="molecule type" value="Genomic_DNA"/>
</dbReference>
<reference evidence="4 5" key="1">
    <citation type="journal article" date="2016" name="Int. J. Syst. Evol. Microbiol.">
        <title>Arsenicitalea aurantiaca gen. nov., sp. nov., a new member of the family Hyphomicrobiaceae, isolated from high-arsenic sediment.</title>
        <authorList>
            <person name="Mu Y."/>
            <person name="Zhou L."/>
            <person name="Zeng X.C."/>
            <person name="Liu L."/>
            <person name="Pan Y."/>
            <person name="Chen X."/>
            <person name="Wang J."/>
            <person name="Li S."/>
            <person name="Li W.J."/>
            <person name="Wang Y."/>
        </authorList>
    </citation>
    <scope>NUCLEOTIDE SEQUENCE [LARGE SCALE GENOMIC DNA]</scope>
    <source>
        <strain evidence="4 5">42-50</strain>
    </source>
</reference>
<sequence>MKFGVGQPVRRVEDKRFITGRGRYVADHAVPGQAHAAIVSSPHAHARILGLDVSAAAAAPGVLAVLTGADVLADGLGGIPPLFMPQNAQGPFGYRTLRPILIPDIVRAVGERVAMVIAETPAQARDAADLIEVDYEPLDAVVTLEAAVAEGAPAVWPDCPGNVSFSLTHGDPAATDAAFAKAAVTVALRLENNRIIANAMEPRAALGLYDAADETYTLYATSQNPHGFKEMIARDVLGIPATRLRVIAPDVGGGFGAKADCYPEDALVLWAARRVGRPVKWVGTRSEGLMGDNHGRDQLVHAELAADAEGRVLAVRARALHAIGAYHFSAGVAPLLYSLRYIPGVYAIDTVDLETRAVFTHTSPLGVYRGAGRPEAIYVIERLMDELATRLGISPVDVRRRNFVPPARMPYKTQTGAVYDTGEFEALFDKALALADWDGFDARRSESEARGRLRGRSVAYYIEHAGIYNDRMEIRFDPTGSATILAGTHSHGQGHATAFAQLVSEQLGIPFEAIGYIQGDTDKVMIGRGTYAARSSLIGGSALKLAGDKIIEKGRRIAAWKLGVEPDEITFDAGMFVARSTNRSMHMTEVAIASFQARGVPEEFALGLSAAATYSGDVPNYPNGCHVCEVEIDPETGAVELAAYAVVDDVGVVINPMIVEGQVHGGLAQGIGQALLEHIVYDPDSGQLVTGTFNDYCMPRADNLGPLAMAHHNVPCLTNPIGVKGCGESGAIGAPPAIMNAILDALRPLGVAHLDMPATPSRVWAAIAAARRAAA</sequence>
<evidence type="ECO:0000313" key="4">
    <source>
        <dbReference type="EMBL" id="RUT28886.1"/>
    </source>
</evidence>
<organism evidence="4 5">
    <name type="scientific">Arsenicitalea aurantiaca</name>
    <dbReference type="NCBI Taxonomy" id="1783274"/>
    <lineage>
        <taxon>Bacteria</taxon>
        <taxon>Pseudomonadati</taxon>
        <taxon>Pseudomonadota</taxon>
        <taxon>Alphaproteobacteria</taxon>
        <taxon>Hyphomicrobiales</taxon>
        <taxon>Devosiaceae</taxon>
        <taxon>Arsenicitalea</taxon>
    </lineage>
</organism>
<dbReference type="SUPFAM" id="SSF54665">
    <property type="entry name" value="CO dehydrogenase molybdoprotein N-domain-like"/>
    <property type="match status" value="1"/>
</dbReference>
<dbReference type="InterPro" id="IPR016208">
    <property type="entry name" value="Ald_Oxase/xanthine_DH-like"/>
</dbReference>
<dbReference type="PANTHER" id="PTHR11908">
    <property type="entry name" value="XANTHINE DEHYDROGENASE"/>
    <property type="match status" value="1"/>
</dbReference>
<dbReference type="InterPro" id="IPR046867">
    <property type="entry name" value="AldOxase/xan_DH_MoCoBD2"/>
</dbReference>
<comment type="caution">
    <text evidence="4">The sequence shown here is derived from an EMBL/GenBank/DDBJ whole genome shotgun (WGS) entry which is preliminary data.</text>
</comment>
<dbReference type="Pfam" id="PF01315">
    <property type="entry name" value="Ald_Xan_dh_C"/>
    <property type="match status" value="1"/>
</dbReference>
<dbReference type="AlphaFoldDB" id="A0A433X491"/>
<proteinExistence type="predicted"/>
<dbReference type="SUPFAM" id="SSF56003">
    <property type="entry name" value="Molybdenum cofactor-binding domain"/>
    <property type="match status" value="1"/>
</dbReference>
<dbReference type="InterPro" id="IPR036856">
    <property type="entry name" value="Ald_Oxase/Xan_DH_a/b_sf"/>
</dbReference>
<evidence type="ECO:0000256" key="1">
    <source>
        <dbReference type="ARBA" id="ARBA00022505"/>
    </source>
</evidence>
<keyword evidence="5" id="KW-1185">Reference proteome</keyword>
<dbReference type="GO" id="GO:0005506">
    <property type="term" value="F:iron ion binding"/>
    <property type="evidence" value="ECO:0007669"/>
    <property type="project" value="InterPro"/>
</dbReference>
<dbReference type="InterPro" id="IPR000674">
    <property type="entry name" value="Ald_Oxase/Xan_DH_a/b"/>
</dbReference>
<dbReference type="Proteomes" id="UP000281547">
    <property type="component" value="Unassembled WGS sequence"/>
</dbReference>
<dbReference type="Pfam" id="PF02738">
    <property type="entry name" value="MoCoBD_1"/>
    <property type="match status" value="1"/>
</dbReference>
<keyword evidence="1" id="KW-0500">Molybdenum</keyword>
<dbReference type="SMART" id="SM01008">
    <property type="entry name" value="Ald_Xan_dh_C"/>
    <property type="match status" value="1"/>
</dbReference>
<gene>
    <name evidence="4" type="ORF">EMQ25_15995</name>
</gene>
<evidence type="ECO:0000259" key="3">
    <source>
        <dbReference type="SMART" id="SM01008"/>
    </source>
</evidence>
<name>A0A433X491_9HYPH</name>
<evidence type="ECO:0000313" key="5">
    <source>
        <dbReference type="Proteomes" id="UP000281547"/>
    </source>
</evidence>
<dbReference type="PANTHER" id="PTHR11908:SF132">
    <property type="entry name" value="ALDEHYDE OXIDASE 1-RELATED"/>
    <property type="match status" value="1"/>
</dbReference>
<dbReference type="InterPro" id="IPR037165">
    <property type="entry name" value="AldOxase/xan_DH_Mopterin-bd_sf"/>
</dbReference>
<dbReference type="Gene3D" id="3.90.1170.50">
    <property type="entry name" value="Aldehyde oxidase/xanthine dehydrogenase, a/b hammerhead"/>
    <property type="match status" value="1"/>
</dbReference>
<accession>A0A433X491</accession>